<gene>
    <name evidence="1" type="ORF">U9M48_001367</name>
</gene>
<sequence length="76" mass="7937">MVALASPEGPAESPPRPVTSLSIREVDCAQPSLSWRATAVARGVTATAACGACRASWRVRGEEREEGEKKGKADVA</sequence>
<reference evidence="1 2" key="1">
    <citation type="submission" date="2024-02" db="EMBL/GenBank/DDBJ databases">
        <title>High-quality chromosome-scale genome assembly of Pensacola bahiagrass (Paspalum notatum Flugge var. saurae).</title>
        <authorList>
            <person name="Vega J.M."/>
            <person name="Podio M."/>
            <person name="Orjuela J."/>
            <person name="Siena L.A."/>
            <person name="Pessino S.C."/>
            <person name="Combes M.C."/>
            <person name="Mariac C."/>
            <person name="Albertini E."/>
            <person name="Pupilli F."/>
            <person name="Ortiz J.P.A."/>
            <person name="Leblanc O."/>
        </authorList>
    </citation>
    <scope>NUCLEOTIDE SEQUENCE [LARGE SCALE GENOMIC DNA]</scope>
    <source>
        <strain evidence="1">R1</strain>
        <tissue evidence="1">Leaf</tissue>
    </source>
</reference>
<evidence type="ECO:0000313" key="2">
    <source>
        <dbReference type="Proteomes" id="UP001341281"/>
    </source>
</evidence>
<dbReference type="AlphaFoldDB" id="A0AAQ3PP89"/>
<organism evidence="1 2">
    <name type="scientific">Paspalum notatum var. saurae</name>
    <dbReference type="NCBI Taxonomy" id="547442"/>
    <lineage>
        <taxon>Eukaryota</taxon>
        <taxon>Viridiplantae</taxon>
        <taxon>Streptophyta</taxon>
        <taxon>Embryophyta</taxon>
        <taxon>Tracheophyta</taxon>
        <taxon>Spermatophyta</taxon>
        <taxon>Magnoliopsida</taxon>
        <taxon>Liliopsida</taxon>
        <taxon>Poales</taxon>
        <taxon>Poaceae</taxon>
        <taxon>PACMAD clade</taxon>
        <taxon>Panicoideae</taxon>
        <taxon>Andropogonodae</taxon>
        <taxon>Paspaleae</taxon>
        <taxon>Paspalinae</taxon>
        <taxon>Paspalum</taxon>
    </lineage>
</organism>
<proteinExistence type="predicted"/>
<keyword evidence="2" id="KW-1185">Reference proteome</keyword>
<dbReference type="EMBL" id="CP144745">
    <property type="protein sequence ID" value="WVZ50074.1"/>
    <property type="molecule type" value="Genomic_DNA"/>
</dbReference>
<name>A0AAQ3PP89_PASNO</name>
<protein>
    <submittedName>
        <fullName evidence="1">Uncharacterized protein</fullName>
    </submittedName>
</protein>
<evidence type="ECO:0000313" key="1">
    <source>
        <dbReference type="EMBL" id="WVZ50074.1"/>
    </source>
</evidence>
<accession>A0AAQ3PP89</accession>
<dbReference type="Proteomes" id="UP001341281">
    <property type="component" value="Chromosome 01"/>
</dbReference>